<sequence>MDKEEKKLSKNAYDLWTTTLANSFIKFDDHRINSRHNNLNFNLKNLKKNENFNEKIEPTNCATRPINETKYLILLNVYKTSTMVFQINFEQNGTVALIHLKRLIRTVETTFCVVTLTPGRSKQTV</sequence>
<gene>
    <name evidence="1" type="ORF">BpHYR1_047503</name>
</gene>
<comment type="caution">
    <text evidence="1">The sequence shown here is derived from an EMBL/GenBank/DDBJ whole genome shotgun (WGS) entry which is preliminary data.</text>
</comment>
<organism evidence="1 2">
    <name type="scientific">Brachionus plicatilis</name>
    <name type="common">Marine rotifer</name>
    <name type="synonym">Brachionus muelleri</name>
    <dbReference type="NCBI Taxonomy" id="10195"/>
    <lineage>
        <taxon>Eukaryota</taxon>
        <taxon>Metazoa</taxon>
        <taxon>Spiralia</taxon>
        <taxon>Gnathifera</taxon>
        <taxon>Rotifera</taxon>
        <taxon>Eurotatoria</taxon>
        <taxon>Monogononta</taxon>
        <taxon>Pseudotrocha</taxon>
        <taxon>Ploima</taxon>
        <taxon>Brachionidae</taxon>
        <taxon>Brachionus</taxon>
    </lineage>
</organism>
<keyword evidence="2" id="KW-1185">Reference proteome</keyword>
<protein>
    <submittedName>
        <fullName evidence="1">Uncharacterized protein</fullName>
    </submittedName>
</protein>
<dbReference type="EMBL" id="REGN01009622">
    <property type="protein sequence ID" value="RNA00730.1"/>
    <property type="molecule type" value="Genomic_DNA"/>
</dbReference>
<dbReference type="AlphaFoldDB" id="A0A3M7PNY1"/>
<evidence type="ECO:0000313" key="2">
    <source>
        <dbReference type="Proteomes" id="UP000276133"/>
    </source>
</evidence>
<accession>A0A3M7PNY1</accession>
<proteinExistence type="predicted"/>
<evidence type="ECO:0000313" key="1">
    <source>
        <dbReference type="EMBL" id="RNA00730.1"/>
    </source>
</evidence>
<reference evidence="1 2" key="1">
    <citation type="journal article" date="2018" name="Sci. Rep.">
        <title>Genomic signatures of local adaptation to the degree of environmental predictability in rotifers.</title>
        <authorList>
            <person name="Franch-Gras L."/>
            <person name="Hahn C."/>
            <person name="Garcia-Roger E.M."/>
            <person name="Carmona M.J."/>
            <person name="Serra M."/>
            <person name="Gomez A."/>
        </authorList>
    </citation>
    <scope>NUCLEOTIDE SEQUENCE [LARGE SCALE GENOMIC DNA]</scope>
    <source>
        <strain evidence="1">HYR1</strain>
    </source>
</reference>
<name>A0A3M7PNY1_BRAPC</name>
<dbReference type="Proteomes" id="UP000276133">
    <property type="component" value="Unassembled WGS sequence"/>
</dbReference>